<dbReference type="EMBL" id="FLQZ01000108">
    <property type="protein sequence ID" value="SBT15141.1"/>
    <property type="molecule type" value="Genomic_DNA"/>
</dbReference>
<proteinExistence type="predicted"/>
<evidence type="ECO:0000313" key="1">
    <source>
        <dbReference type="EMBL" id="SBT15141.1"/>
    </source>
</evidence>
<dbReference type="Proteomes" id="UP000092819">
    <property type="component" value="Unassembled WGS sequence"/>
</dbReference>
<gene>
    <name evidence="1" type="ORF">VCE7224_03928</name>
</gene>
<sequence>MCTTTGFHCYGCRFLLGDELNELNSAQFVSVNFAARMVMTNEMENRLPEIYTNNCYSGHDGSSKSTTT</sequence>
<evidence type="ECO:0000313" key="2">
    <source>
        <dbReference type="Proteomes" id="UP000092819"/>
    </source>
</evidence>
<protein>
    <submittedName>
        <fullName evidence="1">Uncharacterized protein</fullName>
    </submittedName>
</protein>
<name>A0A1C3JJ04_9VIBR</name>
<accession>A0A1C3JJ04</accession>
<reference evidence="2" key="1">
    <citation type="submission" date="2016-06" db="EMBL/GenBank/DDBJ databases">
        <authorList>
            <person name="Rodrigo-Torres L."/>
            <person name="Arahal D.R."/>
        </authorList>
    </citation>
    <scope>NUCLEOTIDE SEQUENCE [LARGE SCALE GENOMIC DNA]</scope>
    <source>
        <strain evidence="2">CECT 7224</strain>
    </source>
</reference>
<organism evidence="1 2">
    <name type="scientific">Vibrio celticus</name>
    <dbReference type="NCBI Taxonomy" id="446372"/>
    <lineage>
        <taxon>Bacteria</taxon>
        <taxon>Pseudomonadati</taxon>
        <taxon>Pseudomonadota</taxon>
        <taxon>Gammaproteobacteria</taxon>
        <taxon>Vibrionales</taxon>
        <taxon>Vibrionaceae</taxon>
        <taxon>Vibrio</taxon>
    </lineage>
</organism>
<dbReference type="AlphaFoldDB" id="A0A1C3JJ04"/>
<keyword evidence="2" id="KW-1185">Reference proteome</keyword>